<sequence>MNENTAKRIVFLGDSITDDGTYISYLDAFFREQFTEQPYTFINLGVSSETASGLSEPDHPFPRPCIHERLQRALSESRPDWTVICYGMNDGIYYPFSEERFAAYQDGMHRLIEAVRATGSKVIVMTPPPFDAPSLSGATLLPEGEEKYSYMTPFIRYDDVLERYAEWVLGLQSAAVDAVIAIREPLLQHIAEQKNSNPDYHYGDGIHPDAGGHWVIAQTLLRQLFKQDVEQAPDTWPIYPLVYERHRLLSAAWKEHVGHTNENKSEALPLDKALQHGEVLERQIQELLQA</sequence>
<feature type="domain" description="SGNH hydrolase-type esterase" evidence="1">
    <location>
        <begin position="11"/>
        <end position="214"/>
    </location>
</feature>
<dbReference type="InterPro" id="IPR013830">
    <property type="entry name" value="SGNH_hydro"/>
</dbReference>
<dbReference type="InterPro" id="IPR051532">
    <property type="entry name" value="Ester_Hydrolysis_Enzymes"/>
</dbReference>
<accession>A0A917LWP1</accession>
<proteinExistence type="predicted"/>
<dbReference type="RefSeq" id="WP_188888336.1">
    <property type="nucleotide sequence ID" value="NZ_BMHY01000002.1"/>
</dbReference>
<gene>
    <name evidence="2" type="ORF">GCM10010918_15490</name>
</gene>
<dbReference type="EMBL" id="BMHY01000002">
    <property type="protein sequence ID" value="GGG62639.1"/>
    <property type="molecule type" value="Genomic_DNA"/>
</dbReference>
<comment type="caution">
    <text evidence="2">The sequence shown here is derived from an EMBL/GenBank/DDBJ whole genome shotgun (WGS) entry which is preliminary data.</text>
</comment>
<dbReference type="Pfam" id="PF13472">
    <property type="entry name" value="Lipase_GDSL_2"/>
    <property type="match status" value="1"/>
</dbReference>
<dbReference type="InterPro" id="IPR036514">
    <property type="entry name" value="SGNH_hydro_sf"/>
</dbReference>
<dbReference type="SUPFAM" id="SSF52266">
    <property type="entry name" value="SGNH hydrolase"/>
    <property type="match status" value="1"/>
</dbReference>
<organism evidence="2 3">
    <name type="scientific">Paenibacillus radicis</name>
    <name type="common">ex Gao et al. 2016</name>
    <dbReference type="NCBI Taxonomy" id="1737354"/>
    <lineage>
        <taxon>Bacteria</taxon>
        <taxon>Bacillati</taxon>
        <taxon>Bacillota</taxon>
        <taxon>Bacilli</taxon>
        <taxon>Bacillales</taxon>
        <taxon>Paenibacillaceae</taxon>
        <taxon>Paenibacillus</taxon>
    </lineage>
</organism>
<dbReference type="PANTHER" id="PTHR30383">
    <property type="entry name" value="THIOESTERASE 1/PROTEASE 1/LYSOPHOSPHOLIPASE L1"/>
    <property type="match status" value="1"/>
</dbReference>
<dbReference type="CDD" id="cd01834">
    <property type="entry name" value="SGNH_hydrolase_like_2"/>
    <property type="match status" value="1"/>
</dbReference>
<dbReference type="AlphaFoldDB" id="A0A917LWP1"/>
<evidence type="ECO:0000259" key="1">
    <source>
        <dbReference type="Pfam" id="PF13472"/>
    </source>
</evidence>
<dbReference type="PANTHER" id="PTHR30383:SF5">
    <property type="entry name" value="SGNH HYDROLASE-TYPE ESTERASE DOMAIN-CONTAINING PROTEIN"/>
    <property type="match status" value="1"/>
</dbReference>
<dbReference type="Proteomes" id="UP000600247">
    <property type="component" value="Unassembled WGS sequence"/>
</dbReference>
<protein>
    <recommendedName>
        <fullName evidence="1">SGNH hydrolase-type esterase domain-containing protein</fullName>
    </recommendedName>
</protein>
<evidence type="ECO:0000313" key="3">
    <source>
        <dbReference type="Proteomes" id="UP000600247"/>
    </source>
</evidence>
<keyword evidence="3" id="KW-1185">Reference proteome</keyword>
<dbReference type="GO" id="GO:0004622">
    <property type="term" value="F:phosphatidylcholine lysophospholipase activity"/>
    <property type="evidence" value="ECO:0007669"/>
    <property type="project" value="TreeGrafter"/>
</dbReference>
<name>A0A917LWP1_9BACL</name>
<evidence type="ECO:0000313" key="2">
    <source>
        <dbReference type="EMBL" id="GGG62639.1"/>
    </source>
</evidence>
<reference evidence="2 3" key="1">
    <citation type="journal article" date="2014" name="Int. J. Syst. Evol. Microbiol.">
        <title>Complete genome sequence of Corynebacterium casei LMG S-19264T (=DSM 44701T), isolated from a smear-ripened cheese.</title>
        <authorList>
            <consortium name="US DOE Joint Genome Institute (JGI-PGF)"/>
            <person name="Walter F."/>
            <person name="Albersmeier A."/>
            <person name="Kalinowski J."/>
            <person name="Ruckert C."/>
        </authorList>
    </citation>
    <scope>NUCLEOTIDE SEQUENCE [LARGE SCALE GENOMIC DNA]</scope>
    <source>
        <strain evidence="2 3">CGMCC 1.15286</strain>
    </source>
</reference>
<dbReference type="Gene3D" id="3.40.50.1110">
    <property type="entry name" value="SGNH hydrolase"/>
    <property type="match status" value="1"/>
</dbReference>